<reference evidence="1 2" key="2">
    <citation type="journal article" date="2022" name="Mol. Ecol. Resour.">
        <title>The genomes of chicory, endive, great burdock and yacon provide insights into Asteraceae paleo-polyploidization history and plant inulin production.</title>
        <authorList>
            <person name="Fan W."/>
            <person name="Wang S."/>
            <person name="Wang H."/>
            <person name="Wang A."/>
            <person name="Jiang F."/>
            <person name="Liu H."/>
            <person name="Zhao H."/>
            <person name="Xu D."/>
            <person name="Zhang Y."/>
        </authorList>
    </citation>
    <scope>NUCLEOTIDE SEQUENCE [LARGE SCALE GENOMIC DNA]</scope>
    <source>
        <strain evidence="2">cv. Punajuju</strain>
        <tissue evidence="1">Leaves</tissue>
    </source>
</reference>
<dbReference type="EMBL" id="CM042014">
    <property type="protein sequence ID" value="KAI3722090.1"/>
    <property type="molecule type" value="Genomic_DNA"/>
</dbReference>
<evidence type="ECO:0000313" key="1">
    <source>
        <dbReference type="EMBL" id="KAI3722090.1"/>
    </source>
</evidence>
<keyword evidence="2" id="KW-1185">Reference proteome</keyword>
<organism evidence="1 2">
    <name type="scientific">Cichorium intybus</name>
    <name type="common">Chicory</name>
    <dbReference type="NCBI Taxonomy" id="13427"/>
    <lineage>
        <taxon>Eukaryota</taxon>
        <taxon>Viridiplantae</taxon>
        <taxon>Streptophyta</taxon>
        <taxon>Embryophyta</taxon>
        <taxon>Tracheophyta</taxon>
        <taxon>Spermatophyta</taxon>
        <taxon>Magnoliopsida</taxon>
        <taxon>eudicotyledons</taxon>
        <taxon>Gunneridae</taxon>
        <taxon>Pentapetalae</taxon>
        <taxon>asterids</taxon>
        <taxon>campanulids</taxon>
        <taxon>Asterales</taxon>
        <taxon>Asteraceae</taxon>
        <taxon>Cichorioideae</taxon>
        <taxon>Cichorieae</taxon>
        <taxon>Cichoriinae</taxon>
        <taxon>Cichorium</taxon>
    </lineage>
</organism>
<proteinExistence type="predicted"/>
<comment type="caution">
    <text evidence="1">The sequence shown here is derived from an EMBL/GenBank/DDBJ whole genome shotgun (WGS) entry which is preliminary data.</text>
</comment>
<evidence type="ECO:0000313" key="2">
    <source>
        <dbReference type="Proteomes" id="UP001055811"/>
    </source>
</evidence>
<dbReference type="Proteomes" id="UP001055811">
    <property type="component" value="Linkage Group LG06"/>
</dbReference>
<accession>A0ACB9BJA6</accession>
<gene>
    <name evidence="1" type="ORF">L2E82_33117</name>
</gene>
<name>A0ACB9BJA6_CICIN</name>
<reference evidence="2" key="1">
    <citation type="journal article" date="2022" name="Mol. Ecol. Resour.">
        <title>The genomes of chicory, endive, great burdock and yacon provide insights into Asteraceae palaeo-polyploidization history and plant inulin production.</title>
        <authorList>
            <person name="Fan W."/>
            <person name="Wang S."/>
            <person name="Wang H."/>
            <person name="Wang A."/>
            <person name="Jiang F."/>
            <person name="Liu H."/>
            <person name="Zhao H."/>
            <person name="Xu D."/>
            <person name="Zhang Y."/>
        </authorList>
    </citation>
    <scope>NUCLEOTIDE SEQUENCE [LARGE SCALE GENOMIC DNA]</scope>
    <source>
        <strain evidence="2">cv. Punajuju</strain>
    </source>
</reference>
<sequence>MSIQSQSVIEDEEIVIEQPAHHPPAPSDELFDISTTVDPSYVISLIRKLLPPTMNATTTSYSVSVCDSATQGTNGSLLSQPEDNSTENKHEAMDISDQFTISDKQEGKDDNSNDQEKHVDHSIGDDSWEEHGCILWDLATSRTHAELMVQNLVLEVILATLTVSKSPRVTEISLGIIGNLACHEVSRKQIASVKGLVEIIVEQLFVDDTPCLCEEFRLLTLCLQGNESITWAKALQLETVLWRVLWVVENTLNPQLIEKSVGFLLTISESQDEVKSILLPQLMKLGLPETLINLLSSEISKLMGDERLPERYSVLDIILRTIEALTVTDSCSQELCSNKKLIHLLATLIKLDDKIEVATSCVTSAVLIANLLSDSNDLILEINQDMSFLQGLLDIFPFASDDLEARNAIWDIISRLLGQIKGDTTSPLNLQKYVSILSSKSDLIEEELLDHQLAATNKDQENSTTFSGSLHIRTTALKRIDYIVSEWVALKERVNIEVEYVVSERDLDRLKDCCRKYSNDSRSSLVV</sequence>
<protein>
    <submittedName>
        <fullName evidence="1">Uncharacterized protein</fullName>
    </submittedName>
</protein>